<comment type="caution">
    <text evidence="1">The sequence shown here is derived from an EMBL/GenBank/DDBJ whole genome shotgun (WGS) entry which is preliminary data.</text>
</comment>
<dbReference type="AlphaFoldDB" id="A0A2T3XSQ9"/>
<dbReference type="EMBL" id="PYUC01000008">
    <property type="protein sequence ID" value="PTB19566.1"/>
    <property type="molecule type" value="Genomic_DNA"/>
</dbReference>
<name>A0A2T3XSQ9_9BURK</name>
<organism evidence="1 2">
    <name type="scientific">Trinickia symbiotica</name>
    <dbReference type="NCBI Taxonomy" id="863227"/>
    <lineage>
        <taxon>Bacteria</taxon>
        <taxon>Pseudomonadati</taxon>
        <taxon>Pseudomonadota</taxon>
        <taxon>Betaproteobacteria</taxon>
        <taxon>Burkholderiales</taxon>
        <taxon>Burkholderiaceae</taxon>
        <taxon>Trinickia</taxon>
    </lineage>
</organism>
<protein>
    <submittedName>
        <fullName evidence="1">Uncharacterized protein</fullName>
    </submittedName>
</protein>
<proteinExistence type="predicted"/>
<evidence type="ECO:0000313" key="2">
    <source>
        <dbReference type="Proteomes" id="UP000240638"/>
    </source>
</evidence>
<accession>A0A2T3XSQ9</accession>
<evidence type="ECO:0000313" key="1">
    <source>
        <dbReference type="EMBL" id="PTB19566.1"/>
    </source>
</evidence>
<reference evidence="1 2" key="1">
    <citation type="submission" date="2018-03" db="EMBL/GenBank/DDBJ databases">
        <title>Whole genome analyses suggest that Burkholderia sensu lato contains two further novel genera in the rhizoxinica-symbiotica group Mycetohabitans gen. nov., and Trinickia gen. nov.: implications for the evolution of diazotrophy and nodulation in the Burkholderiaceae.</title>
        <authorList>
            <person name="Estrada De Los Santos P."/>
            <person name="Palmer M."/>
            <person name="Chavez-Ramirez B."/>
            <person name="Steenkamp E.T."/>
            <person name="Hirsch A.M."/>
            <person name="Manyaka P."/>
            <person name="Maluk M."/>
            <person name="Lafos M."/>
            <person name="Crook M."/>
            <person name="Gross E."/>
            <person name="Simon M.F."/>
            <person name="Bueno Dos Reis Junior F."/>
            <person name="Poole P.S."/>
            <person name="Venter S.N."/>
            <person name="James E.K."/>
        </authorList>
    </citation>
    <scope>NUCLEOTIDE SEQUENCE [LARGE SCALE GENOMIC DNA]</scope>
    <source>
        <strain evidence="1 2">JPY-366</strain>
    </source>
</reference>
<sequence length="64" mass="7455">MCEERTEPDLRAAWQRLRLVGDFNASTRRRAVRRVLMSALRSMQARERVRSCQCRESSKASGND</sequence>
<dbReference type="Proteomes" id="UP000240638">
    <property type="component" value="Unassembled WGS sequence"/>
</dbReference>
<gene>
    <name evidence="1" type="ORF">C9I57_17965</name>
</gene>